<accession>A0A6N4R4L1</accession>
<evidence type="ECO:0000256" key="1">
    <source>
        <dbReference type="SAM" id="Coils"/>
    </source>
</evidence>
<dbReference type="InterPro" id="IPR015797">
    <property type="entry name" value="NUDIX_hydrolase-like_dom_sf"/>
</dbReference>
<protein>
    <submittedName>
        <fullName evidence="2">Uncharacterized protein</fullName>
    </submittedName>
</protein>
<dbReference type="SUPFAM" id="SSF55811">
    <property type="entry name" value="Nudix"/>
    <property type="match status" value="1"/>
</dbReference>
<organism evidence="2 3">
    <name type="scientific">Blastochloris viridis</name>
    <name type="common">Rhodopseudomonas viridis</name>
    <dbReference type="NCBI Taxonomy" id="1079"/>
    <lineage>
        <taxon>Bacteria</taxon>
        <taxon>Pseudomonadati</taxon>
        <taxon>Pseudomonadota</taxon>
        <taxon>Alphaproteobacteria</taxon>
        <taxon>Hyphomicrobiales</taxon>
        <taxon>Blastochloridaceae</taxon>
        <taxon>Blastochloris</taxon>
    </lineage>
</organism>
<name>A0A6N4R4L1_BLAVI</name>
<feature type="coiled-coil region" evidence="1">
    <location>
        <begin position="214"/>
        <end position="248"/>
    </location>
</feature>
<dbReference type="AlphaFoldDB" id="A0A6N4R4L1"/>
<proteinExistence type="predicted"/>
<dbReference type="GO" id="GO:0003824">
    <property type="term" value="F:catalytic activity"/>
    <property type="evidence" value="ECO:0007669"/>
    <property type="project" value="UniProtKB-ARBA"/>
</dbReference>
<gene>
    <name evidence="2" type="ORF">DI628_02645</name>
</gene>
<comment type="caution">
    <text evidence="2">The sequence shown here is derived from an EMBL/GenBank/DDBJ whole genome shotgun (WGS) entry which is preliminary data.</text>
</comment>
<evidence type="ECO:0000313" key="3">
    <source>
        <dbReference type="Proteomes" id="UP000320948"/>
    </source>
</evidence>
<sequence>MSAPQKSEHDGYVIIERTSVFFVALDQYGRIHMGFDAFRKGDILTLPGGGIEESDRNLFAAARRETRQEFGKHMRYELIDAKPYVFLCSMEDDSLVTNPSPGQRVKLRIVWFVMELHDHIPLEQPSREVINPRAYHITRQQLEELPMRESSRIGIREAYRRGILPTPKYQFRLKPDMESLRQQMMECRVEPAVCDYHGLRKVKRSPLKKSAGPFGEYLHKLEIAERQRNQLERLRVSAERELHKHLKRVLKPGTVANRKYIEESEKILLEITQKLHDEYMTLECT</sequence>
<dbReference type="Gene3D" id="3.90.79.10">
    <property type="entry name" value="Nucleoside Triphosphate Pyrophosphohydrolase"/>
    <property type="match status" value="1"/>
</dbReference>
<evidence type="ECO:0000313" key="2">
    <source>
        <dbReference type="EMBL" id="TKW61540.1"/>
    </source>
</evidence>
<dbReference type="Proteomes" id="UP000320948">
    <property type="component" value="Unassembled WGS sequence"/>
</dbReference>
<reference evidence="2 3" key="1">
    <citation type="journal article" date="2017" name="Nat. Commun.">
        <title>In situ click chemistry generation of cyclooxygenase-2 inhibitors.</title>
        <authorList>
            <person name="Bhardwaj A."/>
            <person name="Kaur J."/>
            <person name="Wuest M."/>
            <person name="Wuest F."/>
        </authorList>
    </citation>
    <scope>NUCLEOTIDE SEQUENCE [LARGE SCALE GENOMIC DNA]</scope>
    <source>
        <strain evidence="2">S2_018_000_R2_106</strain>
    </source>
</reference>
<dbReference type="EMBL" id="VAFM01000001">
    <property type="protein sequence ID" value="TKW61540.1"/>
    <property type="molecule type" value="Genomic_DNA"/>
</dbReference>
<keyword evidence="1" id="KW-0175">Coiled coil</keyword>